<reference evidence="3 4" key="1">
    <citation type="submission" date="2018-03" db="EMBL/GenBank/DDBJ databases">
        <title>Complete genome sequence of Thauera aromatica, a model organism for studying aromatic compound degradation under denitrifying conditions.</title>
        <authorList>
            <person name="Lo H.-Y."/>
            <person name="Goris T."/>
            <person name="Boll M."/>
            <person name="Mueller J.A."/>
        </authorList>
    </citation>
    <scope>NUCLEOTIDE SEQUENCE [LARGE SCALE GENOMIC DNA]</scope>
    <source>
        <strain evidence="3 4">K172</strain>
    </source>
</reference>
<feature type="domain" description="Flagellar hook-length control protein-like C-terminal" evidence="2">
    <location>
        <begin position="363"/>
        <end position="442"/>
    </location>
</feature>
<proteinExistence type="predicted"/>
<evidence type="ECO:0000259" key="2">
    <source>
        <dbReference type="Pfam" id="PF02120"/>
    </source>
</evidence>
<feature type="compositionally biased region" description="Low complexity" evidence="1">
    <location>
        <begin position="188"/>
        <end position="198"/>
    </location>
</feature>
<keyword evidence="4" id="KW-1185">Reference proteome</keyword>
<feature type="region of interest" description="Disordered" evidence="1">
    <location>
        <begin position="170"/>
        <end position="265"/>
    </location>
</feature>
<name>A0A2R4BJ47_THAAR</name>
<protein>
    <recommendedName>
        <fullName evidence="2">Flagellar hook-length control protein-like C-terminal domain-containing protein</fullName>
    </recommendedName>
</protein>
<evidence type="ECO:0000313" key="4">
    <source>
        <dbReference type="Proteomes" id="UP000241885"/>
    </source>
</evidence>
<dbReference type="InterPro" id="IPR038610">
    <property type="entry name" value="FliK-like_C_sf"/>
</dbReference>
<dbReference type="OrthoDB" id="5296742at2"/>
<gene>
    <name evidence="3" type="ORF">Tharo_0391</name>
</gene>
<dbReference type="InterPro" id="IPR021136">
    <property type="entry name" value="Flagellar_hook_control-like_C"/>
</dbReference>
<dbReference type="AlphaFoldDB" id="A0A2R4BJ47"/>
<evidence type="ECO:0000256" key="1">
    <source>
        <dbReference type="SAM" id="MobiDB-lite"/>
    </source>
</evidence>
<dbReference type="Pfam" id="PF02120">
    <property type="entry name" value="Flg_hook"/>
    <property type="match status" value="1"/>
</dbReference>
<dbReference type="Proteomes" id="UP000241885">
    <property type="component" value="Chromosome"/>
</dbReference>
<feature type="compositionally biased region" description="Pro residues" evidence="1">
    <location>
        <begin position="199"/>
        <end position="228"/>
    </location>
</feature>
<accession>A0A2R4BJ47</accession>
<organism evidence="3 4">
    <name type="scientific">Thauera aromatica K172</name>
    <dbReference type="NCBI Taxonomy" id="44139"/>
    <lineage>
        <taxon>Bacteria</taxon>
        <taxon>Pseudomonadati</taxon>
        <taxon>Pseudomonadota</taxon>
        <taxon>Betaproteobacteria</taxon>
        <taxon>Rhodocyclales</taxon>
        <taxon>Zoogloeaceae</taxon>
        <taxon>Thauera</taxon>
    </lineage>
</organism>
<dbReference type="EMBL" id="CP028339">
    <property type="protein sequence ID" value="AVR87341.1"/>
    <property type="molecule type" value="Genomic_DNA"/>
</dbReference>
<sequence>MSGINPLLDTLLHHVLGRRVDTALPAPLNQAVVPPGAIEALRAIHGDAGVDGRKADTLAPPGQRAEGAEAGAAAQRQDARSPGALPAAANASARVHLSPSARAIAELLSRFPAAPSALRPAAPLLGAGEADPAVLAGRFEQGVRDSGLFYESHLARWYQGRLPVAQLLREPQMAGRPPPPRQVRQRLRVPGSPASPASPIAPLPPSPAPGAIPSPPPAPGAPSMPFPPTSAGSRGEAAAVSIEPGRAPSDEGPAGETVLTSSNKIDKSRNVLQNYQRLSPLPPASAGETVPEAVKVVSEAEPASSRVVVEEGLQALVRHQLELLATPVLRWEGEAWSGLFVVLALALPQLEGRAGAHEGAGGQEGGEEDEQEWRAELGLDVAGLGPLSVSLALRERALALRLSAADGGARARLEEGLEDLRSRLEALGFDTLELAVGSGAEDMGEDRGVGGDGR</sequence>
<evidence type="ECO:0000313" key="3">
    <source>
        <dbReference type="EMBL" id="AVR87341.1"/>
    </source>
</evidence>
<dbReference type="RefSeq" id="WP_107219769.1">
    <property type="nucleotide sequence ID" value="NZ_CP028339.1"/>
</dbReference>
<dbReference type="KEGG" id="tak:Tharo_0391"/>
<dbReference type="Gene3D" id="3.30.750.140">
    <property type="match status" value="1"/>
</dbReference>